<gene>
    <name evidence="1" type="ORF">PODLI_1B037267</name>
</gene>
<sequence length="161" mass="18618">MVSNGCKCYPEKFGGRKRSLFITAQEITPRPLNRQKKIFEKSQTPGSQFQKKSDFRQFTQKWCPTVGNAPLKSLAVETEAFFSQDKKSDLDYLTGRRRFFEKSLNPRVTISEKSDFRQFTQKWCPTVGNAPLKSLAVEREVFLSQDKKSALDNLTGSRRFF</sequence>
<keyword evidence="2" id="KW-1185">Reference proteome</keyword>
<dbReference type="Proteomes" id="UP001178461">
    <property type="component" value="Unassembled WGS sequence"/>
</dbReference>
<comment type="caution">
    <text evidence="1">The sequence shown here is derived from an EMBL/GenBank/DDBJ whole genome shotgun (WGS) entry which is preliminary data.</text>
</comment>
<protein>
    <submittedName>
        <fullName evidence="1">Uncharacterized protein</fullName>
    </submittedName>
</protein>
<proteinExistence type="predicted"/>
<accession>A0AA35QQE5</accession>
<dbReference type="AlphaFoldDB" id="A0AA35QQE5"/>
<organism evidence="1 2">
    <name type="scientific">Podarcis lilfordi</name>
    <name type="common">Lilford's wall lizard</name>
    <dbReference type="NCBI Taxonomy" id="74358"/>
    <lineage>
        <taxon>Eukaryota</taxon>
        <taxon>Metazoa</taxon>
        <taxon>Chordata</taxon>
        <taxon>Craniata</taxon>
        <taxon>Vertebrata</taxon>
        <taxon>Euteleostomi</taxon>
        <taxon>Lepidosauria</taxon>
        <taxon>Squamata</taxon>
        <taxon>Bifurcata</taxon>
        <taxon>Unidentata</taxon>
        <taxon>Episquamata</taxon>
        <taxon>Laterata</taxon>
        <taxon>Lacertibaenia</taxon>
        <taxon>Lacertidae</taxon>
        <taxon>Podarcis</taxon>
    </lineage>
</organism>
<reference evidence="1" key="1">
    <citation type="submission" date="2022-12" db="EMBL/GenBank/DDBJ databases">
        <authorList>
            <person name="Alioto T."/>
            <person name="Alioto T."/>
            <person name="Gomez Garrido J."/>
        </authorList>
    </citation>
    <scope>NUCLEOTIDE SEQUENCE</scope>
</reference>
<evidence type="ECO:0000313" key="2">
    <source>
        <dbReference type="Proteomes" id="UP001178461"/>
    </source>
</evidence>
<evidence type="ECO:0000313" key="1">
    <source>
        <dbReference type="EMBL" id="CAI7935085.1"/>
    </source>
</evidence>
<name>A0AA35QQE5_9SAUR</name>
<dbReference type="EMBL" id="CANTUW010000049">
    <property type="protein sequence ID" value="CAI7935085.1"/>
    <property type="molecule type" value="Genomic_DNA"/>
</dbReference>